<dbReference type="Pfam" id="PF02686">
    <property type="entry name" value="GatC"/>
    <property type="match status" value="1"/>
</dbReference>
<proteinExistence type="inferred from homology"/>
<dbReference type="EC" id="6.3.5.-" evidence="6"/>
<dbReference type="Proteomes" id="UP001623660">
    <property type="component" value="Unassembled WGS sequence"/>
</dbReference>
<dbReference type="Gene3D" id="1.10.20.60">
    <property type="entry name" value="Glu-tRNAGln amidotransferase C subunit, N-terminal domain"/>
    <property type="match status" value="1"/>
</dbReference>
<comment type="catalytic activity">
    <reaction evidence="5 6">
        <text>L-glutamyl-tRNA(Gln) + L-glutamine + ATP + H2O = L-glutaminyl-tRNA(Gln) + L-glutamate + ADP + phosphate + H(+)</text>
        <dbReference type="Rhea" id="RHEA:17521"/>
        <dbReference type="Rhea" id="RHEA-COMP:9681"/>
        <dbReference type="Rhea" id="RHEA-COMP:9684"/>
        <dbReference type="ChEBI" id="CHEBI:15377"/>
        <dbReference type="ChEBI" id="CHEBI:15378"/>
        <dbReference type="ChEBI" id="CHEBI:29985"/>
        <dbReference type="ChEBI" id="CHEBI:30616"/>
        <dbReference type="ChEBI" id="CHEBI:43474"/>
        <dbReference type="ChEBI" id="CHEBI:58359"/>
        <dbReference type="ChEBI" id="CHEBI:78520"/>
        <dbReference type="ChEBI" id="CHEBI:78521"/>
        <dbReference type="ChEBI" id="CHEBI:456216"/>
    </reaction>
</comment>
<protein>
    <recommendedName>
        <fullName evidence="6">Aspartyl/glutamyl-tRNA(Asn/Gln) amidotransferase subunit C</fullName>
        <shortName evidence="6">Asp/Glu-ADT subunit C</shortName>
        <ecNumber evidence="6">6.3.5.-</ecNumber>
    </recommendedName>
</protein>
<dbReference type="EMBL" id="JBJHZX010000001">
    <property type="protein sequence ID" value="MFL0194205.1"/>
    <property type="molecule type" value="Genomic_DNA"/>
</dbReference>
<dbReference type="InterPro" id="IPR003837">
    <property type="entry name" value="GatC"/>
</dbReference>
<dbReference type="PANTHER" id="PTHR15004:SF0">
    <property type="entry name" value="GLUTAMYL-TRNA(GLN) AMIDOTRANSFERASE SUBUNIT C, MITOCHONDRIAL"/>
    <property type="match status" value="1"/>
</dbReference>
<dbReference type="PANTHER" id="PTHR15004">
    <property type="entry name" value="GLUTAMYL-TRNA(GLN) AMIDOTRANSFERASE SUBUNIT C, MITOCHONDRIAL"/>
    <property type="match status" value="1"/>
</dbReference>
<evidence type="ECO:0000256" key="1">
    <source>
        <dbReference type="ARBA" id="ARBA00010757"/>
    </source>
</evidence>
<comment type="catalytic activity">
    <reaction evidence="4 6">
        <text>L-aspartyl-tRNA(Asn) + L-glutamine + ATP + H2O = L-asparaginyl-tRNA(Asn) + L-glutamate + ADP + phosphate + 2 H(+)</text>
        <dbReference type="Rhea" id="RHEA:14513"/>
        <dbReference type="Rhea" id="RHEA-COMP:9674"/>
        <dbReference type="Rhea" id="RHEA-COMP:9677"/>
        <dbReference type="ChEBI" id="CHEBI:15377"/>
        <dbReference type="ChEBI" id="CHEBI:15378"/>
        <dbReference type="ChEBI" id="CHEBI:29985"/>
        <dbReference type="ChEBI" id="CHEBI:30616"/>
        <dbReference type="ChEBI" id="CHEBI:43474"/>
        <dbReference type="ChEBI" id="CHEBI:58359"/>
        <dbReference type="ChEBI" id="CHEBI:78515"/>
        <dbReference type="ChEBI" id="CHEBI:78516"/>
        <dbReference type="ChEBI" id="CHEBI:456216"/>
    </reaction>
</comment>
<name>A0ABW8SH72_9CLOT</name>
<gene>
    <name evidence="6 7" type="primary">gatC</name>
    <name evidence="7" type="ORF">ACJDU8_01240</name>
</gene>
<keyword evidence="6" id="KW-0067">ATP-binding</keyword>
<reference evidence="7 8" key="1">
    <citation type="submission" date="2024-11" db="EMBL/GenBank/DDBJ databases">
        <authorList>
            <person name="Heng Y.C."/>
            <person name="Lim A.C.H."/>
            <person name="Lee J.K.Y."/>
            <person name="Kittelmann S."/>
        </authorList>
    </citation>
    <scope>NUCLEOTIDE SEQUENCE [LARGE SCALE GENOMIC DNA]</scope>
    <source>
        <strain evidence="7 8">WILCCON 0269</strain>
    </source>
</reference>
<comment type="caution">
    <text evidence="7">The sequence shown here is derived from an EMBL/GenBank/DDBJ whole genome shotgun (WGS) entry which is preliminary data.</text>
</comment>
<keyword evidence="8" id="KW-1185">Reference proteome</keyword>
<evidence type="ECO:0000313" key="7">
    <source>
        <dbReference type="EMBL" id="MFL0194205.1"/>
    </source>
</evidence>
<dbReference type="SUPFAM" id="SSF141000">
    <property type="entry name" value="Glu-tRNAGln amidotransferase C subunit"/>
    <property type="match status" value="1"/>
</dbReference>
<organism evidence="7 8">
    <name type="scientific">Candidatus Clostridium eludens</name>
    <dbReference type="NCBI Taxonomy" id="3381663"/>
    <lineage>
        <taxon>Bacteria</taxon>
        <taxon>Bacillati</taxon>
        <taxon>Bacillota</taxon>
        <taxon>Clostridia</taxon>
        <taxon>Eubacteriales</taxon>
        <taxon>Clostridiaceae</taxon>
        <taxon>Clostridium</taxon>
    </lineage>
</organism>
<evidence type="ECO:0000313" key="8">
    <source>
        <dbReference type="Proteomes" id="UP001623660"/>
    </source>
</evidence>
<dbReference type="InterPro" id="IPR036113">
    <property type="entry name" value="Asp/Glu-ADT_sf_sub_c"/>
</dbReference>
<evidence type="ECO:0000256" key="3">
    <source>
        <dbReference type="ARBA" id="ARBA00024799"/>
    </source>
</evidence>
<dbReference type="RefSeq" id="WP_406790363.1">
    <property type="nucleotide sequence ID" value="NZ_JBJHZX010000001.1"/>
</dbReference>
<keyword evidence="6" id="KW-0547">Nucleotide-binding</keyword>
<comment type="function">
    <text evidence="3 6">Allows the formation of correctly charged Asn-tRNA(Asn) or Gln-tRNA(Gln) through the transamidation of misacylated Asp-tRNA(Asn) or Glu-tRNA(Gln) in organisms which lack either or both of asparaginyl-tRNA or glutaminyl-tRNA synthetases. The reaction takes place in the presence of glutamine and ATP through an activated phospho-Asp-tRNA(Asn) or phospho-Glu-tRNA(Gln).</text>
</comment>
<evidence type="ECO:0000256" key="2">
    <source>
        <dbReference type="ARBA" id="ARBA00011123"/>
    </source>
</evidence>
<keyword evidence="6" id="KW-0648">Protein biosynthesis</keyword>
<dbReference type="NCBIfam" id="TIGR00135">
    <property type="entry name" value="gatC"/>
    <property type="match status" value="1"/>
</dbReference>
<comment type="subunit">
    <text evidence="2 6">Heterotrimer of A, B and C subunits.</text>
</comment>
<keyword evidence="6" id="KW-0436">Ligase</keyword>
<dbReference type="HAMAP" id="MF_00122">
    <property type="entry name" value="GatC"/>
    <property type="match status" value="1"/>
</dbReference>
<accession>A0ABW8SH72</accession>
<evidence type="ECO:0000256" key="6">
    <source>
        <dbReference type="HAMAP-Rule" id="MF_00122"/>
    </source>
</evidence>
<comment type="similarity">
    <text evidence="1 6">Belongs to the GatC family.</text>
</comment>
<evidence type="ECO:0000256" key="4">
    <source>
        <dbReference type="ARBA" id="ARBA00047380"/>
    </source>
</evidence>
<sequence length="95" mass="11330">MSITKKDVEYISWLARLEFKEEEKAGLIKELNAILKYMEKLDELDTEEEDIIINPYYIENKFREDILESSLDIKQVLDNSPENFQEYIVVPKVLE</sequence>
<evidence type="ECO:0000256" key="5">
    <source>
        <dbReference type="ARBA" id="ARBA00047913"/>
    </source>
</evidence>